<dbReference type="Proteomes" id="UP001317613">
    <property type="component" value="Plasmid pSVR2332_phage"/>
</dbReference>
<proteinExistence type="predicted"/>
<organism evidence="1 2">
    <name type="scientific">Enterococcus faecalis</name>
    <name type="common">Streptococcus faecalis</name>
    <dbReference type="NCBI Taxonomy" id="1351"/>
    <lineage>
        <taxon>Bacteria</taxon>
        <taxon>Bacillati</taxon>
        <taxon>Bacillota</taxon>
        <taxon>Bacilli</taxon>
        <taxon>Lactobacillales</taxon>
        <taxon>Enterococcaceae</taxon>
        <taxon>Enterococcus</taxon>
    </lineage>
</organism>
<evidence type="ECO:0000313" key="1">
    <source>
        <dbReference type="EMBL" id="BDQ63990.1"/>
    </source>
</evidence>
<reference evidence="1" key="1">
    <citation type="submission" date="2022-08" db="EMBL/GenBank/DDBJ databases">
        <title>Molecular epidemiological analysis of five strains of VanD-type vancomycin-resistant Enterococcus faecalis.</title>
        <authorList>
            <person name="Mimura K."/>
            <person name="Hashimoto Y."/>
            <person name="Tomita H."/>
        </authorList>
    </citation>
    <scope>NUCLEOTIDE SEQUENCE</scope>
    <source>
        <strain evidence="1">SVR2332</strain>
        <plasmid evidence="1">pSVR2332_phage</plasmid>
    </source>
</reference>
<gene>
    <name evidence="1" type="ORF">EfsSVR2332_40680</name>
</gene>
<geneLocation type="plasmid" evidence="1 2">
    <name>pSVR2332_phage</name>
</geneLocation>
<protein>
    <submittedName>
        <fullName evidence="1">Uncharacterized protein</fullName>
    </submittedName>
</protein>
<name>A0AC59HWE6_ENTFL</name>
<accession>A0AC59HWE6</accession>
<evidence type="ECO:0000313" key="2">
    <source>
        <dbReference type="Proteomes" id="UP001317613"/>
    </source>
</evidence>
<sequence>MNLDTTQQKVAVLEALDNMSVFLSNNKEHMEPSQLAQLIIDQEELTKKTRVLFLEEKNLDSVLEKLTNEVNNQEELINKQKRLLEVTEAELEERTPDDEYKGVIANV</sequence>
<dbReference type="EMBL" id="AP026731">
    <property type="protein sequence ID" value="BDQ63990.1"/>
    <property type="molecule type" value="Genomic_DNA"/>
</dbReference>
<keyword evidence="1" id="KW-0614">Plasmid</keyword>